<dbReference type="InterPro" id="IPR043718">
    <property type="entry name" value="DUF5659"/>
</dbReference>
<dbReference type="Proteomes" id="UP000182649">
    <property type="component" value="Unassembled WGS sequence"/>
</dbReference>
<protein>
    <recommendedName>
        <fullName evidence="1">DUF5659 domain-containing protein</fullName>
    </recommendedName>
</protein>
<gene>
    <name evidence="2" type="ORF">SAMN05216417_10996</name>
</gene>
<evidence type="ECO:0000313" key="3">
    <source>
        <dbReference type="Proteomes" id="UP000182649"/>
    </source>
</evidence>
<name>A0A1I7HII6_9PROT</name>
<dbReference type="OrthoDB" id="8265463at2"/>
<reference evidence="3" key="1">
    <citation type="submission" date="2016-10" db="EMBL/GenBank/DDBJ databases">
        <authorList>
            <person name="Varghese N."/>
            <person name="Submissions S."/>
        </authorList>
    </citation>
    <scope>NUCLEOTIDE SEQUENCE [LARGE SCALE GENOMIC DNA]</scope>
    <source>
        <strain evidence="3">Nl14</strain>
    </source>
</reference>
<sequence length="73" mass="8594">MLTEQFSGKETSDEAFETRDFYLACFLKCRGYELIGLRAEERHRVFVFRDRRARGDDVLGFYGDAIDNSDDSW</sequence>
<feature type="domain" description="DUF5659" evidence="1">
    <location>
        <begin position="15"/>
        <end position="54"/>
    </location>
</feature>
<evidence type="ECO:0000313" key="2">
    <source>
        <dbReference type="EMBL" id="SFU60412.1"/>
    </source>
</evidence>
<dbReference type="AlphaFoldDB" id="A0A1I7HII6"/>
<dbReference type="RefSeq" id="WP_074974953.1">
    <property type="nucleotide sequence ID" value="NZ_FPBZ01000009.1"/>
</dbReference>
<evidence type="ECO:0000259" key="1">
    <source>
        <dbReference type="Pfam" id="PF18903"/>
    </source>
</evidence>
<organism evidence="2 3">
    <name type="scientific">Nitrosospira multiformis</name>
    <dbReference type="NCBI Taxonomy" id="1231"/>
    <lineage>
        <taxon>Bacteria</taxon>
        <taxon>Pseudomonadati</taxon>
        <taxon>Pseudomonadota</taxon>
        <taxon>Betaproteobacteria</taxon>
        <taxon>Nitrosomonadales</taxon>
        <taxon>Nitrosomonadaceae</taxon>
        <taxon>Nitrosospira</taxon>
    </lineage>
</organism>
<accession>A0A1I7HII6</accession>
<dbReference type="EMBL" id="FPBZ01000009">
    <property type="protein sequence ID" value="SFU60412.1"/>
    <property type="molecule type" value="Genomic_DNA"/>
</dbReference>
<dbReference type="Pfam" id="PF18903">
    <property type="entry name" value="DUF5659"/>
    <property type="match status" value="1"/>
</dbReference>
<proteinExistence type="predicted"/>